<dbReference type="EnsemblMetazoa" id="ASIC008836-RA">
    <property type="protein sequence ID" value="ASIC008836-PA"/>
    <property type="gene ID" value="ASIC008836"/>
</dbReference>
<evidence type="ECO:0000256" key="1">
    <source>
        <dbReference type="SAM" id="MobiDB-lite"/>
    </source>
</evidence>
<evidence type="ECO:0000313" key="2">
    <source>
        <dbReference type="EMBL" id="KFB41247.1"/>
    </source>
</evidence>
<organism evidence="2">
    <name type="scientific">Anopheles sinensis</name>
    <name type="common">Mosquito</name>
    <dbReference type="NCBI Taxonomy" id="74873"/>
    <lineage>
        <taxon>Eukaryota</taxon>
        <taxon>Metazoa</taxon>
        <taxon>Ecdysozoa</taxon>
        <taxon>Arthropoda</taxon>
        <taxon>Hexapoda</taxon>
        <taxon>Insecta</taxon>
        <taxon>Pterygota</taxon>
        <taxon>Neoptera</taxon>
        <taxon>Endopterygota</taxon>
        <taxon>Diptera</taxon>
        <taxon>Nematocera</taxon>
        <taxon>Culicoidea</taxon>
        <taxon>Culicidae</taxon>
        <taxon>Anophelinae</taxon>
        <taxon>Anopheles</taxon>
    </lineage>
</organism>
<dbReference type="EMBL" id="ATLV01016350">
    <property type="status" value="NOT_ANNOTATED_CDS"/>
    <property type="molecule type" value="Genomic_DNA"/>
</dbReference>
<dbReference type="EMBL" id="KE525079">
    <property type="protein sequence ID" value="KFB41247.1"/>
    <property type="molecule type" value="Genomic_DNA"/>
</dbReference>
<reference evidence="2 4" key="1">
    <citation type="journal article" date="2014" name="BMC Genomics">
        <title>Genome sequence of Anopheles sinensis provides insight into genetics basis of mosquito competence for malaria parasites.</title>
        <authorList>
            <person name="Zhou D."/>
            <person name="Zhang D."/>
            <person name="Ding G."/>
            <person name="Shi L."/>
            <person name="Hou Q."/>
            <person name="Ye Y."/>
            <person name="Xu Y."/>
            <person name="Zhou H."/>
            <person name="Xiong C."/>
            <person name="Li S."/>
            <person name="Yu J."/>
            <person name="Hong S."/>
            <person name="Yu X."/>
            <person name="Zou P."/>
            <person name="Chen C."/>
            <person name="Chang X."/>
            <person name="Wang W."/>
            <person name="Lv Y."/>
            <person name="Sun Y."/>
            <person name="Ma L."/>
            <person name="Shen B."/>
            <person name="Zhu C."/>
        </authorList>
    </citation>
    <scope>NUCLEOTIDE SEQUENCE [LARGE SCALE GENOMIC DNA]</scope>
</reference>
<proteinExistence type="predicted"/>
<accession>A0A084VTF3</accession>
<name>A0A084VTF3_ANOSI</name>
<reference evidence="3" key="2">
    <citation type="submission" date="2020-05" db="UniProtKB">
        <authorList>
            <consortium name="EnsemblMetazoa"/>
        </authorList>
    </citation>
    <scope>IDENTIFICATION</scope>
</reference>
<dbReference type="VEuPathDB" id="VectorBase:ASIC008836"/>
<dbReference type="Proteomes" id="UP000030765">
    <property type="component" value="Unassembled WGS sequence"/>
</dbReference>
<evidence type="ECO:0000313" key="4">
    <source>
        <dbReference type="Proteomes" id="UP000030765"/>
    </source>
</evidence>
<feature type="compositionally biased region" description="Basic and acidic residues" evidence="1">
    <location>
        <begin position="34"/>
        <end position="48"/>
    </location>
</feature>
<gene>
    <name evidence="2" type="ORF">ZHAS_00008836</name>
</gene>
<sequence length="64" mass="6998">MKSSGREKSDRNYCRKIMTSPGKGATGRNQTELGSRKSGNEPIHRFISEAEEIVSQVDGKRSGG</sequence>
<protein>
    <submittedName>
        <fullName evidence="2 3">Ferrous iron transporter FeoB</fullName>
    </submittedName>
</protein>
<feature type="compositionally biased region" description="Basic and acidic residues" evidence="1">
    <location>
        <begin position="1"/>
        <end position="13"/>
    </location>
</feature>
<feature type="region of interest" description="Disordered" evidence="1">
    <location>
        <begin position="1"/>
        <end position="64"/>
    </location>
</feature>
<dbReference type="AlphaFoldDB" id="A0A084VTF3"/>
<keyword evidence="4" id="KW-1185">Reference proteome</keyword>
<evidence type="ECO:0000313" key="3">
    <source>
        <dbReference type="EnsemblMetazoa" id="ASIC008836-PA"/>
    </source>
</evidence>